<evidence type="ECO:0000256" key="2">
    <source>
        <dbReference type="ARBA" id="ARBA00022614"/>
    </source>
</evidence>
<dbReference type="KEGG" id="cchl:FPL14_16875"/>
<dbReference type="Gene3D" id="3.80.10.10">
    <property type="entry name" value="Ribonuclease Inhibitor"/>
    <property type="match status" value="1"/>
</dbReference>
<evidence type="ECO:0000256" key="5">
    <source>
        <dbReference type="ARBA" id="ARBA00023273"/>
    </source>
</evidence>
<keyword evidence="4" id="KW-0969">Cilium</keyword>
<keyword evidence="2" id="KW-0433">Leucine-rich repeat</keyword>
<dbReference type="Proteomes" id="UP000515679">
    <property type="component" value="Chromosome"/>
</dbReference>
<dbReference type="PROSITE" id="PS51450">
    <property type="entry name" value="LRR"/>
    <property type="match status" value="5"/>
</dbReference>
<keyword evidence="5" id="KW-0966">Cell projection</keyword>
<dbReference type="InterPro" id="IPR025875">
    <property type="entry name" value="Leu-rich_rpt_4"/>
</dbReference>
<dbReference type="EMBL" id="CP041969">
    <property type="protein sequence ID" value="QMV42675.1"/>
    <property type="molecule type" value="Genomic_DNA"/>
</dbReference>
<evidence type="ECO:0000256" key="3">
    <source>
        <dbReference type="ARBA" id="ARBA00022737"/>
    </source>
</evidence>
<keyword evidence="7" id="KW-1185">Reference proteome</keyword>
<comment type="subcellular location">
    <subcellularLocation>
        <location evidence="1">Cell projection</location>
        <location evidence="1">Cilium</location>
    </subcellularLocation>
</comment>
<dbReference type="PANTHER" id="PTHR45973">
    <property type="entry name" value="PROTEIN PHOSPHATASE 1 REGULATORY SUBUNIT SDS22-RELATED"/>
    <property type="match status" value="1"/>
</dbReference>
<dbReference type="InterPro" id="IPR003591">
    <property type="entry name" value="Leu-rich_rpt_typical-subtyp"/>
</dbReference>
<evidence type="ECO:0000313" key="6">
    <source>
        <dbReference type="EMBL" id="QMV42675.1"/>
    </source>
</evidence>
<dbReference type="PANTHER" id="PTHR45973:SF9">
    <property type="entry name" value="LEUCINE-RICH REPEAT-CONTAINING PROTEIN 46"/>
    <property type="match status" value="1"/>
</dbReference>
<accession>A0A7G5C0E1</accession>
<dbReference type="InterPro" id="IPR001611">
    <property type="entry name" value="Leu-rich_rpt"/>
</dbReference>
<reference evidence="6 7" key="1">
    <citation type="submission" date="2019-07" db="EMBL/GenBank/DDBJ databases">
        <authorList>
            <person name="Kim J.K."/>
            <person name="Cheong H.-M."/>
            <person name="Choi Y."/>
            <person name="Hwang K.J."/>
            <person name="Lee S."/>
            <person name="Choi C."/>
        </authorList>
    </citation>
    <scope>NUCLEOTIDE SEQUENCE [LARGE SCALE GENOMIC DNA]</scope>
    <source>
        <strain evidence="6 7">KS 22</strain>
    </source>
</reference>
<dbReference type="SMART" id="SM00369">
    <property type="entry name" value="LRR_TYP"/>
    <property type="match status" value="4"/>
</dbReference>
<dbReference type="AlphaFoldDB" id="A0A7G5C0E1"/>
<dbReference type="Pfam" id="PF12799">
    <property type="entry name" value="LRR_4"/>
    <property type="match status" value="3"/>
</dbReference>
<dbReference type="SUPFAM" id="SSF52058">
    <property type="entry name" value="L domain-like"/>
    <property type="match status" value="1"/>
</dbReference>
<dbReference type="InterPro" id="IPR050576">
    <property type="entry name" value="Cilia_flagella_integrity"/>
</dbReference>
<evidence type="ECO:0000313" key="7">
    <source>
        <dbReference type="Proteomes" id="UP000515679"/>
    </source>
</evidence>
<evidence type="ECO:0000256" key="1">
    <source>
        <dbReference type="ARBA" id="ARBA00004138"/>
    </source>
</evidence>
<sequence>MNEENELIVEQSLIYEEDSDEYLYKIIISNTENYKAFMDHIEISKSLLSENIRMMSNKSTLNKMIYSNIITAMEAYLSDTFIGITMNDPGLIRRFIETSADFKKEKVEIQKVFEWIEDSANMVKSKLMDTTFHNIIKVKENYKNVLDVDFINEGALIHIINRRHDIVHRNGKDKEGNSFEITDEDIQSLISHVSVLIGYIDEQISGKFYKKDIDENILTENYAQTMDAYLNFGHKFNEFIHYKSFLESKFNDDFMFTQKGTDKTTIAELVDLLEENGMDENVQFFKTLFYPLEELEVPFHASISILDILKFNRLKILHLQGNAFDNKPSDMGPRRDHLDLLASMKQLEVLNLGRNQLTDISFLSNLTNLKTLWVHDNGIASIDCMSHLTKLKSLTIFKNKITDITSLEKLINLEELDLARNQVRNLGPLRGLKKLERLNLNHNDVEDISVLFDLPQLKTLHISDNRVDPTDLERLKLKIPTLAIYSEHRDWS</sequence>
<proteinExistence type="predicted"/>
<gene>
    <name evidence="6" type="ORF">FPL14_16875</name>
</gene>
<keyword evidence="3" id="KW-0677">Repeat</keyword>
<organism evidence="6 7">
    <name type="scientific">Cohnella cholangitidis</name>
    <dbReference type="NCBI Taxonomy" id="2598458"/>
    <lineage>
        <taxon>Bacteria</taxon>
        <taxon>Bacillati</taxon>
        <taxon>Bacillota</taxon>
        <taxon>Bacilli</taxon>
        <taxon>Bacillales</taxon>
        <taxon>Paenibacillaceae</taxon>
        <taxon>Cohnella</taxon>
    </lineage>
</organism>
<dbReference type="SMART" id="SM00365">
    <property type="entry name" value="LRR_SD22"/>
    <property type="match status" value="5"/>
</dbReference>
<evidence type="ECO:0000256" key="4">
    <source>
        <dbReference type="ARBA" id="ARBA00023069"/>
    </source>
</evidence>
<protein>
    <submittedName>
        <fullName evidence="6">Leucine-rich repeat domain-containing protein</fullName>
    </submittedName>
</protein>
<dbReference type="InterPro" id="IPR032675">
    <property type="entry name" value="LRR_dom_sf"/>
</dbReference>
<name>A0A7G5C0E1_9BACL</name>